<keyword evidence="4 13" id="KW-0812">Transmembrane</keyword>
<keyword evidence="10 13" id="KW-0472">Membrane</keyword>
<protein>
    <submittedName>
        <fullName evidence="15">Fatty acid desaturase</fullName>
    </submittedName>
</protein>
<name>A0A518DU01_9BACT</name>
<comment type="subcellular location">
    <subcellularLocation>
        <location evidence="1">Membrane</location>
        <topology evidence="1">Multi-pass membrane protein</topology>
    </subcellularLocation>
</comment>
<dbReference type="KEGG" id="lcre:Pla8534_31300"/>
<comment type="similarity">
    <text evidence="2">Belongs to the fatty acid desaturase type 2 family.</text>
</comment>
<dbReference type="InterPro" id="IPR005804">
    <property type="entry name" value="FA_desaturase_dom"/>
</dbReference>
<dbReference type="OrthoDB" id="19906at2"/>
<keyword evidence="16" id="KW-1185">Reference proteome</keyword>
<sequence length="365" mass="41426">MNTDSAINVAENGKPAMRQAHATASSRTHEPQHTSLSQKEPVQQPQAERYPQGIDWYVMGWVVILHMGALAAPFFFTWQAVVVALVMHWITGGIGICLGYHRLFTHGSFRTFRPVQWAIASIGGLAGEGSILNWVADHRKHHAHSDQEGDPHSPREGLAWSHILWLARAYTPEQLATHHRRWAPDLLKDPVLMFIGRMFLPMQIAFGLAMLGIGYAIGGFYFGMSLLTWGVFLRLVGVMHSTWFVNSASHVWGYVNYKTTDDSKNNWWVALVTYGEGWHNNHHAYPRMANHGHRWWEIDVTFWAIRTMQCLGIAWDVVDYKKKSDSLAKTSVQQVEEAETDKLAWNRGELQAEVEVQPTPEPANL</sequence>
<feature type="domain" description="Fatty acid desaturase" evidence="14">
    <location>
        <begin position="77"/>
        <end position="291"/>
    </location>
</feature>
<feature type="transmembrane region" description="Helical" evidence="13">
    <location>
        <begin position="56"/>
        <end position="76"/>
    </location>
</feature>
<dbReference type="Pfam" id="PF00487">
    <property type="entry name" value="FA_desaturase"/>
    <property type="match status" value="1"/>
</dbReference>
<evidence type="ECO:0000256" key="6">
    <source>
        <dbReference type="ARBA" id="ARBA00022989"/>
    </source>
</evidence>
<evidence type="ECO:0000256" key="7">
    <source>
        <dbReference type="ARBA" id="ARBA00023002"/>
    </source>
</evidence>
<dbReference type="Proteomes" id="UP000317648">
    <property type="component" value="Chromosome"/>
</dbReference>
<gene>
    <name evidence="15" type="ORF">Pla8534_31300</name>
</gene>
<dbReference type="PRINTS" id="PR00075">
    <property type="entry name" value="FACDDSATRASE"/>
</dbReference>
<feature type="region of interest" description="Disordered" evidence="12">
    <location>
        <begin position="1"/>
        <end position="45"/>
    </location>
</feature>
<keyword evidence="3" id="KW-0444">Lipid biosynthesis</keyword>
<evidence type="ECO:0000256" key="11">
    <source>
        <dbReference type="ARBA" id="ARBA00023160"/>
    </source>
</evidence>
<accession>A0A518DU01</accession>
<organism evidence="15 16">
    <name type="scientific">Lignipirellula cremea</name>
    <dbReference type="NCBI Taxonomy" id="2528010"/>
    <lineage>
        <taxon>Bacteria</taxon>
        <taxon>Pseudomonadati</taxon>
        <taxon>Planctomycetota</taxon>
        <taxon>Planctomycetia</taxon>
        <taxon>Pirellulales</taxon>
        <taxon>Pirellulaceae</taxon>
        <taxon>Lignipirellula</taxon>
    </lineage>
</organism>
<evidence type="ECO:0000256" key="4">
    <source>
        <dbReference type="ARBA" id="ARBA00022692"/>
    </source>
</evidence>
<feature type="transmembrane region" description="Helical" evidence="13">
    <location>
        <begin position="82"/>
        <end position="103"/>
    </location>
</feature>
<evidence type="ECO:0000313" key="16">
    <source>
        <dbReference type="Proteomes" id="UP000317648"/>
    </source>
</evidence>
<dbReference type="InterPro" id="IPR015876">
    <property type="entry name" value="Acyl-CoA_DS"/>
</dbReference>
<dbReference type="GO" id="GO:0016717">
    <property type="term" value="F:oxidoreductase activity, acting on paired donors, with oxidation of a pair of donors resulting in the reduction of molecular oxygen to two molecules of water"/>
    <property type="evidence" value="ECO:0007669"/>
    <property type="project" value="InterPro"/>
</dbReference>
<dbReference type="GO" id="GO:0006633">
    <property type="term" value="P:fatty acid biosynthetic process"/>
    <property type="evidence" value="ECO:0007669"/>
    <property type="project" value="UniProtKB-KW"/>
</dbReference>
<dbReference type="EMBL" id="CP036433">
    <property type="protein sequence ID" value="QDU95315.1"/>
    <property type="molecule type" value="Genomic_DNA"/>
</dbReference>
<dbReference type="RefSeq" id="WP_145054071.1">
    <property type="nucleotide sequence ID" value="NZ_CP036433.1"/>
</dbReference>
<dbReference type="GO" id="GO:0016020">
    <property type="term" value="C:membrane"/>
    <property type="evidence" value="ECO:0007669"/>
    <property type="project" value="UniProtKB-SubCell"/>
</dbReference>
<keyword evidence="11" id="KW-0275">Fatty acid biosynthesis</keyword>
<dbReference type="CDD" id="cd03505">
    <property type="entry name" value="Delta9-FADS-like"/>
    <property type="match status" value="1"/>
</dbReference>
<keyword evidence="6 13" id="KW-1133">Transmembrane helix</keyword>
<evidence type="ECO:0000259" key="14">
    <source>
        <dbReference type="Pfam" id="PF00487"/>
    </source>
</evidence>
<keyword evidence="8" id="KW-0408">Iron</keyword>
<evidence type="ECO:0000256" key="5">
    <source>
        <dbReference type="ARBA" id="ARBA00022832"/>
    </source>
</evidence>
<dbReference type="AlphaFoldDB" id="A0A518DU01"/>
<keyword evidence="9" id="KW-0443">Lipid metabolism</keyword>
<evidence type="ECO:0000256" key="3">
    <source>
        <dbReference type="ARBA" id="ARBA00022516"/>
    </source>
</evidence>
<evidence type="ECO:0000256" key="9">
    <source>
        <dbReference type="ARBA" id="ARBA00023098"/>
    </source>
</evidence>
<keyword evidence="7" id="KW-0560">Oxidoreductase</keyword>
<evidence type="ECO:0000256" key="2">
    <source>
        <dbReference type="ARBA" id="ARBA00008749"/>
    </source>
</evidence>
<evidence type="ECO:0000256" key="13">
    <source>
        <dbReference type="SAM" id="Phobius"/>
    </source>
</evidence>
<evidence type="ECO:0000256" key="10">
    <source>
        <dbReference type="ARBA" id="ARBA00023136"/>
    </source>
</evidence>
<keyword evidence="5" id="KW-0276">Fatty acid metabolism</keyword>
<feature type="compositionally biased region" description="Polar residues" evidence="12">
    <location>
        <begin position="33"/>
        <end position="45"/>
    </location>
</feature>
<evidence type="ECO:0000256" key="1">
    <source>
        <dbReference type="ARBA" id="ARBA00004141"/>
    </source>
</evidence>
<reference evidence="15 16" key="1">
    <citation type="submission" date="2019-02" db="EMBL/GenBank/DDBJ databases">
        <title>Deep-cultivation of Planctomycetes and their phenomic and genomic characterization uncovers novel biology.</title>
        <authorList>
            <person name="Wiegand S."/>
            <person name="Jogler M."/>
            <person name="Boedeker C."/>
            <person name="Pinto D."/>
            <person name="Vollmers J."/>
            <person name="Rivas-Marin E."/>
            <person name="Kohn T."/>
            <person name="Peeters S.H."/>
            <person name="Heuer A."/>
            <person name="Rast P."/>
            <person name="Oberbeckmann S."/>
            <person name="Bunk B."/>
            <person name="Jeske O."/>
            <person name="Meyerdierks A."/>
            <person name="Storesund J.E."/>
            <person name="Kallscheuer N."/>
            <person name="Luecker S."/>
            <person name="Lage O.M."/>
            <person name="Pohl T."/>
            <person name="Merkel B.J."/>
            <person name="Hornburger P."/>
            <person name="Mueller R.-W."/>
            <person name="Bruemmer F."/>
            <person name="Labrenz M."/>
            <person name="Spormann A.M."/>
            <person name="Op den Camp H."/>
            <person name="Overmann J."/>
            <person name="Amann R."/>
            <person name="Jetten M.S.M."/>
            <person name="Mascher T."/>
            <person name="Medema M.H."/>
            <person name="Devos D.P."/>
            <person name="Kaster A.-K."/>
            <person name="Ovreas L."/>
            <person name="Rohde M."/>
            <person name="Galperin M.Y."/>
            <person name="Jogler C."/>
        </authorList>
    </citation>
    <scope>NUCLEOTIDE SEQUENCE [LARGE SCALE GENOMIC DNA]</scope>
    <source>
        <strain evidence="15 16">Pla85_3_4</strain>
    </source>
</reference>
<proteinExistence type="inferred from homology"/>
<evidence type="ECO:0000256" key="8">
    <source>
        <dbReference type="ARBA" id="ARBA00023004"/>
    </source>
</evidence>
<evidence type="ECO:0000256" key="12">
    <source>
        <dbReference type="SAM" id="MobiDB-lite"/>
    </source>
</evidence>
<dbReference type="PANTHER" id="PTHR11351:SF31">
    <property type="entry name" value="DESATURASE 1, ISOFORM A-RELATED"/>
    <property type="match status" value="1"/>
</dbReference>
<dbReference type="PANTHER" id="PTHR11351">
    <property type="entry name" value="ACYL-COA DESATURASE"/>
    <property type="match status" value="1"/>
</dbReference>
<evidence type="ECO:0000313" key="15">
    <source>
        <dbReference type="EMBL" id="QDU95315.1"/>
    </source>
</evidence>